<proteinExistence type="predicted"/>
<comment type="caution">
    <text evidence="2">The sequence shown here is derived from an EMBL/GenBank/DDBJ whole genome shotgun (WGS) entry which is preliminary data.</text>
</comment>
<keyword evidence="3" id="KW-1185">Reference proteome</keyword>
<feature type="transmembrane region" description="Helical" evidence="1">
    <location>
        <begin position="48"/>
        <end position="67"/>
    </location>
</feature>
<protein>
    <submittedName>
        <fullName evidence="2">Uncharacterized protein</fullName>
    </submittedName>
</protein>
<keyword evidence="1" id="KW-0472">Membrane</keyword>
<evidence type="ECO:0000313" key="2">
    <source>
        <dbReference type="EMBL" id="KAF6040036.1"/>
    </source>
</evidence>
<evidence type="ECO:0000313" key="3">
    <source>
        <dbReference type="Proteomes" id="UP000593567"/>
    </source>
</evidence>
<keyword evidence="1" id="KW-1133">Transmembrane helix</keyword>
<dbReference type="Proteomes" id="UP000593567">
    <property type="component" value="Unassembled WGS sequence"/>
</dbReference>
<gene>
    <name evidence="2" type="ORF">EB796_001643</name>
</gene>
<name>A0A7J7KPD1_BUGNE</name>
<accession>A0A7J7KPD1</accession>
<organism evidence="2 3">
    <name type="scientific">Bugula neritina</name>
    <name type="common">Brown bryozoan</name>
    <name type="synonym">Sertularia neritina</name>
    <dbReference type="NCBI Taxonomy" id="10212"/>
    <lineage>
        <taxon>Eukaryota</taxon>
        <taxon>Metazoa</taxon>
        <taxon>Spiralia</taxon>
        <taxon>Lophotrochozoa</taxon>
        <taxon>Bryozoa</taxon>
        <taxon>Gymnolaemata</taxon>
        <taxon>Cheilostomatida</taxon>
        <taxon>Flustrina</taxon>
        <taxon>Buguloidea</taxon>
        <taxon>Bugulidae</taxon>
        <taxon>Bugula</taxon>
    </lineage>
</organism>
<dbReference type="AlphaFoldDB" id="A0A7J7KPD1"/>
<keyword evidence="1" id="KW-0812">Transmembrane</keyword>
<sequence length="75" mass="8563">MAVVQNSSKEYCACKLIKLCTTVLQQGYMYILISTEELLKLNINLMQVSYIVIFHKFTGVCGMSYIFKRLSCILA</sequence>
<evidence type="ECO:0000256" key="1">
    <source>
        <dbReference type="SAM" id="Phobius"/>
    </source>
</evidence>
<dbReference type="EMBL" id="VXIV02000186">
    <property type="protein sequence ID" value="KAF6040036.1"/>
    <property type="molecule type" value="Genomic_DNA"/>
</dbReference>
<reference evidence="2" key="1">
    <citation type="submission" date="2020-06" db="EMBL/GenBank/DDBJ databases">
        <title>Draft genome of Bugula neritina, a colonial animal packing powerful symbionts and potential medicines.</title>
        <authorList>
            <person name="Rayko M."/>
        </authorList>
    </citation>
    <scope>NUCLEOTIDE SEQUENCE [LARGE SCALE GENOMIC DNA]</scope>
    <source>
        <strain evidence="2">Kwan_BN1</strain>
    </source>
</reference>